<evidence type="ECO:0000313" key="18">
    <source>
        <dbReference type="EMBL" id="QJA06227.1"/>
    </source>
</evidence>
<evidence type="ECO:0000256" key="8">
    <source>
        <dbReference type="ARBA" id="ARBA00022723"/>
    </source>
</evidence>
<organism evidence="18 19">
    <name type="scientific">Thermosulfurimonas marina</name>
    <dbReference type="NCBI Taxonomy" id="2047767"/>
    <lineage>
        <taxon>Bacteria</taxon>
        <taxon>Pseudomonadati</taxon>
        <taxon>Thermodesulfobacteriota</taxon>
        <taxon>Thermodesulfobacteria</taxon>
        <taxon>Thermodesulfobacteriales</taxon>
        <taxon>Thermodesulfobacteriaceae</taxon>
        <taxon>Thermosulfurimonas</taxon>
    </lineage>
</organism>
<feature type="binding site" evidence="17">
    <location>
        <position position="11"/>
    </location>
    <ligand>
        <name>[4Fe-4S] cluster</name>
        <dbReference type="ChEBI" id="CHEBI:49883"/>
    </ligand>
</feature>
<evidence type="ECO:0000256" key="11">
    <source>
        <dbReference type="ARBA" id="ARBA00023004"/>
    </source>
</evidence>
<gene>
    <name evidence="17" type="primary">queH</name>
    <name evidence="18" type="ORF">FVE67_05165</name>
</gene>
<keyword evidence="12 17" id="KW-0411">Iron-sulfur</keyword>
<feature type="disulfide bond" description="Redox-active" evidence="17">
    <location>
        <begin position="165"/>
        <end position="167"/>
    </location>
</feature>
<dbReference type="EC" id="1.17.99.6" evidence="4 17"/>
<name>A0A6H1WSM9_9BACT</name>
<comment type="function">
    <text evidence="1 17">Catalyzes the conversion of epoxyqueuosine (oQ) to queuosine (Q), which is a hypermodified base found in the wobble positions of tRNA(Asp), tRNA(Asn), tRNA(His) and tRNA(Tyr).</text>
</comment>
<dbReference type="InterPro" id="IPR003828">
    <property type="entry name" value="QueH"/>
</dbReference>
<dbReference type="GO" id="GO:0008616">
    <property type="term" value="P:tRNA queuosine(34) biosynthetic process"/>
    <property type="evidence" value="ECO:0007669"/>
    <property type="project" value="UniProtKB-UniRule"/>
</dbReference>
<evidence type="ECO:0000256" key="15">
    <source>
        <dbReference type="ARBA" id="ARBA00031446"/>
    </source>
</evidence>
<feature type="binding site" evidence="17">
    <location>
        <position position="85"/>
    </location>
    <ligand>
        <name>[4Fe-4S] cluster</name>
        <dbReference type="ChEBI" id="CHEBI:49883"/>
    </ligand>
</feature>
<evidence type="ECO:0000256" key="5">
    <source>
        <dbReference type="ARBA" id="ARBA00016895"/>
    </source>
</evidence>
<keyword evidence="8 17" id="KW-0479">Metal-binding</keyword>
<keyword evidence="13 17" id="KW-1015">Disulfide bond</keyword>
<keyword evidence="7 17" id="KW-0819">tRNA processing</keyword>
<keyword evidence="11 17" id="KW-0408">Iron</keyword>
<dbReference type="UniPathway" id="UPA00392"/>
<dbReference type="PANTHER" id="PTHR36701">
    <property type="entry name" value="EPOXYQUEUOSINE REDUCTASE QUEH"/>
    <property type="match status" value="1"/>
</dbReference>
<dbReference type="AlphaFoldDB" id="A0A6H1WSM9"/>
<dbReference type="PANTHER" id="PTHR36701:SF1">
    <property type="entry name" value="EPOXYQUEUOSINE REDUCTASE QUEH"/>
    <property type="match status" value="1"/>
</dbReference>
<evidence type="ECO:0000313" key="19">
    <source>
        <dbReference type="Proteomes" id="UP000501253"/>
    </source>
</evidence>
<keyword evidence="6 17" id="KW-0004">4Fe-4S</keyword>
<evidence type="ECO:0000256" key="7">
    <source>
        <dbReference type="ARBA" id="ARBA00022694"/>
    </source>
</evidence>
<sequence>MVSRVLLHLCCGPCTLYPLKVLREEGLEPVGFFYNPNIHPYREFRKRMAALREVSQVRDLEVIWHRHYGLRDFLREVVFREEDRCEVCYWLRLRETARLAREGGFEVFTTTLLYSPFQKHELLREIGEALARRFGLTFLYRDFREGWRKGQEEARQLGIYRQAYCGCIFSEQERYDKKWRRRRA</sequence>
<dbReference type="HAMAP" id="MF_02089">
    <property type="entry name" value="QueH"/>
    <property type="match status" value="1"/>
</dbReference>
<accession>A0A6H1WSM9</accession>
<dbReference type="GO" id="GO:0051539">
    <property type="term" value="F:4 iron, 4 sulfur cluster binding"/>
    <property type="evidence" value="ECO:0007669"/>
    <property type="project" value="UniProtKB-UniRule"/>
</dbReference>
<keyword evidence="14 17" id="KW-0676">Redox-active center</keyword>
<reference evidence="18 19" key="1">
    <citation type="submission" date="2019-08" db="EMBL/GenBank/DDBJ databases">
        <title>Complete genome sequence of Thermosulfurimonas marina SU872T, an anaerobic thermophilic chemolithoautotrophic bacterium isolated from a shallow marine hydrothermal vent.</title>
        <authorList>
            <person name="Allioux M."/>
            <person name="Jebbar M."/>
            <person name="Slobodkina G."/>
            <person name="Slobodkin A."/>
            <person name="Moalic Y."/>
            <person name="Frolova A."/>
            <person name="Shao Z."/>
            <person name="Alain K."/>
        </authorList>
    </citation>
    <scope>NUCLEOTIDE SEQUENCE [LARGE SCALE GENOMIC DNA]</scope>
    <source>
        <strain evidence="18 19">SU872</strain>
    </source>
</reference>
<dbReference type="Proteomes" id="UP000501253">
    <property type="component" value="Chromosome"/>
</dbReference>
<protein>
    <recommendedName>
        <fullName evidence="5 17">Epoxyqueuosine reductase QueH</fullName>
        <ecNumber evidence="4 17">1.17.99.6</ecNumber>
    </recommendedName>
    <alternativeName>
        <fullName evidence="15 17">Queuosine biosynthesis protein QueH</fullName>
    </alternativeName>
</protein>
<proteinExistence type="inferred from homology"/>
<dbReference type="EMBL" id="CP042909">
    <property type="protein sequence ID" value="QJA06227.1"/>
    <property type="molecule type" value="Genomic_DNA"/>
</dbReference>
<evidence type="ECO:0000256" key="10">
    <source>
        <dbReference type="ARBA" id="ARBA00023002"/>
    </source>
</evidence>
<evidence type="ECO:0000256" key="4">
    <source>
        <dbReference type="ARBA" id="ARBA00012622"/>
    </source>
</evidence>
<keyword evidence="9 17" id="KW-0671">Queuosine biosynthesis</keyword>
<comment type="pathway">
    <text evidence="2 17">tRNA modification; tRNA-queuosine biosynthesis.</text>
</comment>
<comment type="catalytic activity">
    <reaction evidence="16 17">
        <text>epoxyqueuosine(34) in tRNA + AH2 = queuosine(34) in tRNA + A + H2O</text>
        <dbReference type="Rhea" id="RHEA:32159"/>
        <dbReference type="Rhea" id="RHEA-COMP:18571"/>
        <dbReference type="Rhea" id="RHEA-COMP:18582"/>
        <dbReference type="ChEBI" id="CHEBI:13193"/>
        <dbReference type="ChEBI" id="CHEBI:15377"/>
        <dbReference type="ChEBI" id="CHEBI:17499"/>
        <dbReference type="ChEBI" id="CHEBI:194431"/>
        <dbReference type="ChEBI" id="CHEBI:194443"/>
        <dbReference type="EC" id="1.17.99.6"/>
    </reaction>
</comment>
<evidence type="ECO:0000256" key="9">
    <source>
        <dbReference type="ARBA" id="ARBA00022785"/>
    </source>
</evidence>
<evidence type="ECO:0000256" key="13">
    <source>
        <dbReference type="ARBA" id="ARBA00023157"/>
    </source>
</evidence>
<evidence type="ECO:0000256" key="3">
    <source>
        <dbReference type="ARBA" id="ARBA00008207"/>
    </source>
</evidence>
<keyword evidence="19" id="KW-1185">Reference proteome</keyword>
<dbReference type="KEGG" id="tmai:FVE67_05165"/>
<keyword evidence="10 17" id="KW-0560">Oxidoreductase</keyword>
<evidence type="ECO:0000256" key="17">
    <source>
        <dbReference type="HAMAP-Rule" id="MF_02089"/>
    </source>
</evidence>
<comment type="similarity">
    <text evidence="3 17">Belongs to the QueH family.</text>
</comment>
<dbReference type="RefSeq" id="WP_168719575.1">
    <property type="nucleotide sequence ID" value="NZ_CP042909.1"/>
</dbReference>
<evidence type="ECO:0000256" key="6">
    <source>
        <dbReference type="ARBA" id="ARBA00022485"/>
    </source>
</evidence>
<evidence type="ECO:0000256" key="1">
    <source>
        <dbReference type="ARBA" id="ARBA00002268"/>
    </source>
</evidence>
<dbReference type="Pfam" id="PF02677">
    <property type="entry name" value="QueH"/>
    <property type="match status" value="1"/>
</dbReference>
<feature type="binding site" evidence="17">
    <location>
        <position position="88"/>
    </location>
    <ligand>
        <name>[4Fe-4S] cluster</name>
        <dbReference type="ChEBI" id="CHEBI:49883"/>
    </ligand>
</feature>
<feature type="binding site" evidence="17">
    <location>
        <position position="10"/>
    </location>
    <ligand>
        <name>[4Fe-4S] cluster</name>
        <dbReference type="ChEBI" id="CHEBI:49883"/>
    </ligand>
</feature>
<dbReference type="GO" id="GO:0052693">
    <property type="term" value="F:epoxyqueuosine reductase activity"/>
    <property type="evidence" value="ECO:0007669"/>
    <property type="project" value="UniProtKB-UniRule"/>
</dbReference>
<evidence type="ECO:0000256" key="12">
    <source>
        <dbReference type="ARBA" id="ARBA00023014"/>
    </source>
</evidence>
<dbReference type="GO" id="GO:0046872">
    <property type="term" value="F:metal ion binding"/>
    <property type="evidence" value="ECO:0007669"/>
    <property type="project" value="UniProtKB-KW"/>
</dbReference>
<evidence type="ECO:0000256" key="16">
    <source>
        <dbReference type="ARBA" id="ARBA00047415"/>
    </source>
</evidence>
<evidence type="ECO:0000256" key="2">
    <source>
        <dbReference type="ARBA" id="ARBA00004691"/>
    </source>
</evidence>
<evidence type="ECO:0000256" key="14">
    <source>
        <dbReference type="ARBA" id="ARBA00023284"/>
    </source>
</evidence>